<reference evidence="1" key="2">
    <citation type="journal article" date="2015" name="Fish Shellfish Immunol.">
        <title>Early steps in the European eel (Anguilla anguilla)-Vibrio vulnificus interaction in the gills: Role of the RtxA13 toxin.</title>
        <authorList>
            <person name="Callol A."/>
            <person name="Pajuelo D."/>
            <person name="Ebbesson L."/>
            <person name="Teles M."/>
            <person name="MacKenzie S."/>
            <person name="Amaro C."/>
        </authorList>
    </citation>
    <scope>NUCLEOTIDE SEQUENCE</scope>
</reference>
<evidence type="ECO:0000313" key="1">
    <source>
        <dbReference type="EMBL" id="JAH09762.1"/>
    </source>
</evidence>
<accession>A0A0E9PZT4</accession>
<dbReference type="AlphaFoldDB" id="A0A0E9PZT4"/>
<name>A0A0E9PZT4_ANGAN</name>
<reference evidence="1" key="1">
    <citation type="submission" date="2014-11" db="EMBL/GenBank/DDBJ databases">
        <authorList>
            <person name="Amaro Gonzalez C."/>
        </authorList>
    </citation>
    <scope>NUCLEOTIDE SEQUENCE</scope>
</reference>
<sequence>MPVQFCHLVHRGEHRWSLSLQASRYVEQAP</sequence>
<dbReference type="EMBL" id="GBXM01098815">
    <property type="protein sequence ID" value="JAH09762.1"/>
    <property type="molecule type" value="Transcribed_RNA"/>
</dbReference>
<proteinExistence type="predicted"/>
<organism evidence="1">
    <name type="scientific">Anguilla anguilla</name>
    <name type="common">European freshwater eel</name>
    <name type="synonym">Muraena anguilla</name>
    <dbReference type="NCBI Taxonomy" id="7936"/>
    <lineage>
        <taxon>Eukaryota</taxon>
        <taxon>Metazoa</taxon>
        <taxon>Chordata</taxon>
        <taxon>Craniata</taxon>
        <taxon>Vertebrata</taxon>
        <taxon>Euteleostomi</taxon>
        <taxon>Actinopterygii</taxon>
        <taxon>Neopterygii</taxon>
        <taxon>Teleostei</taxon>
        <taxon>Anguilliformes</taxon>
        <taxon>Anguillidae</taxon>
        <taxon>Anguilla</taxon>
    </lineage>
</organism>
<protein>
    <submittedName>
        <fullName evidence="1">Uncharacterized protein</fullName>
    </submittedName>
</protein>